<accession>S5MG84</accession>
<evidence type="ECO:0008006" key="4">
    <source>
        <dbReference type="Google" id="ProtNLM"/>
    </source>
</evidence>
<proteinExistence type="predicted"/>
<reference evidence="2 3" key="1">
    <citation type="journal article" date="2013" name="Genome Biol. Evol.">
        <title>Comparison of metabolic capacities and inference of gene content evolution in mosquito-associated Spiroplasma diminutum and S. taiwanense.</title>
        <authorList>
            <person name="Lo W.S."/>
            <person name="Ku C."/>
            <person name="Chen L.L."/>
            <person name="Chang T.H."/>
            <person name="Kuo C.H."/>
        </authorList>
    </citation>
    <scope>NUCLEOTIDE SEQUENCE [LARGE SCALE GENOMIC DNA]</scope>
    <source>
        <strain evidence="2">CT-1</strain>
    </source>
</reference>
<keyword evidence="3" id="KW-1185">Reference proteome</keyword>
<dbReference type="PATRIC" id="fig|1276220.3.peg.195"/>
<dbReference type="RefSeq" id="WP_020834009.1">
    <property type="nucleotide sequence ID" value="NC_021846.1"/>
</dbReference>
<feature type="transmembrane region" description="Helical" evidence="1">
    <location>
        <begin position="94"/>
        <end position="116"/>
    </location>
</feature>
<keyword evidence="1" id="KW-0472">Membrane</keyword>
<organism evidence="2 3">
    <name type="scientific">Spiroplasma taiwanense CT-1</name>
    <dbReference type="NCBI Taxonomy" id="1276220"/>
    <lineage>
        <taxon>Bacteria</taxon>
        <taxon>Bacillati</taxon>
        <taxon>Mycoplasmatota</taxon>
        <taxon>Mollicutes</taxon>
        <taxon>Entomoplasmatales</taxon>
        <taxon>Spiroplasmataceae</taxon>
        <taxon>Spiroplasma</taxon>
    </lineage>
</organism>
<dbReference type="EMBL" id="CP005074">
    <property type="protein sequence ID" value="AGR40870.1"/>
    <property type="molecule type" value="Genomic_DNA"/>
</dbReference>
<evidence type="ECO:0000313" key="3">
    <source>
        <dbReference type="Proteomes" id="UP000014984"/>
    </source>
</evidence>
<sequence length="208" mass="25196">MNSIGQEYYFDYIPESENFPEWVTEYDIGIFTTPYFFFNFRVTNGIEMYILGSIGCLLLITGCQYFWISLNNLKFKNKEKIKINNKWNKNRINFWNEIIKMFLFSFCFIISIILLTKTKNYQFIEDNLFLYNLFYLILYLITLSISFIGIVLIILKFIAKKENKTFDFILQFFCAFFLIHIYFITILFFIPIIIARKFENKLNNEKEI</sequence>
<keyword evidence="1" id="KW-1133">Transmembrane helix</keyword>
<evidence type="ECO:0000313" key="2">
    <source>
        <dbReference type="EMBL" id="AGR40870.1"/>
    </source>
</evidence>
<feature type="transmembrane region" description="Helical" evidence="1">
    <location>
        <begin position="48"/>
        <end position="73"/>
    </location>
</feature>
<protein>
    <recommendedName>
        <fullName evidence="4">Transmembrane protein</fullName>
    </recommendedName>
</protein>
<gene>
    <name evidence="2" type="ORF">STAIW_v1c01930</name>
</gene>
<feature type="transmembrane region" description="Helical" evidence="1">
    <location>
        <begin position="170"/>
        <end position="194"/>
    </location>
</feature>
<feature type="transmembrane region" description="Helical" evidence="1">
    <location>
        <begin position="136"/>
        <end position="158"/>
    </location>
</feature>
<dbReference type="KEGG" id="stai:STAIW_v1c01930"/>
<dbReference type="Proteomes" id="UP000014984">
    <property type="component" value="Chromosome"/>
</dbReference>
<evidence type="ECO:0000256" key="1">
    <source>
        <dbReference type="SAM" id="Phobius"/>
    </source>
</evidence>
<keyword evidence="1" id="KW-0812">Transmembrane</keyword>
<dbReference type="HOGENOM" id="CLU_1320243_0_0_14"/>
<name>S5MG84_9MOLU</name>
<dbReference type="AlphaFoldDB" id="S5MG84"/>
<dbReference type="OrthoDB" id="388720at2"/>